<accession>A0A3R7N8B9</accession>
<dbReference type="PANTHER" id="PTHR11952:SF2">
    <property type="entry name" value="LD24639P"/>
    <property type="match status" value="1"/>
</dbReference>
<comment type="caution">
    <text evidence="7">The sequence shown here is derived from an EMBL/GenBank/DDBJ whole genome shotgun (WGS) entry which is preliminary data.</text>
</comment>
<dbReference type="InterPro" id="IPR029044">
    <property type="entry name" value="Nucleotide-diphossugar_trans"/>
</dbReference>
<dbReference type="Proteomes" id="UP000284403">
    <property type="component" value="Unassembled WGS sequence"/>
</dbReference>
<dbReference type="PANTHER" id="PTHR11952">
    <property type="entry name" value="UDP- GLUCOSE PYROPHOSPHORYLASE"/>
    <property type="match status" value="1"/>
</dbReference>
<dbReference type="GeneID" id="40318407"/>
<gene>
    <name evidence="7" type="ORF">Tco025E_04796</name>
</gene>
<dbReference type="SUPFAM" id="SSF53448">
    <property type="entry name" value="Nucleotide-diphospho-sugar transferases"/>
    <property type="match status" value="1"/>
</dbReference>
<dbReference type="OrthoDB" id="532420at2759"/>
<reference evidence="7 8" key="1">
    <citation type="journal article" date="2018" name="BMC Genomics">
        <title>Genomic comparison of Trypanosoma conorhini and Trypanosoma rangeli to Trypanosoma cruzi strains of high and low virulence.</title>
        <authorList>
            <person name="Bradwell K.R."/>
            <person name="Koparde V.N."/>
            <person name="Matveyev A.V."/>
            <person name="Serrano M.G."/>
            <person name="Alves J.M."/>
            <person name="Parikh H."/>
            <person name="Huang B."/>
            <person name="Lee V."/>
            <person name="Espinosa-Alvarez O."/>
            <person name="Ortiz P.A."/>
            <person name="Costa-Martins A.G."/>
            <person name="Teixeira M.M."/>
            <person name="Buck G.A."/>
        </authorList>
    </citation>
    <scope>NUCLEOTIDE SEQUENCE [LARGE SCALE GENOMIC DNA]</scope>
    <source>
        <strain evidence="7 8">025E</strain>
    </source>
</reference>
<evidence type="ECO:0000313" key="8">
    <source>
        <dbReference type="Proteomes" id="UP000284403"/>
    </source>
</evidence>
<protein>
    <recommendedName>
        <fullName evidence="3">UDP-N-acetylglucosamine diphosphorylase</fullName>
        <ecNumber evidence="3">2.7.7.23</ecNumber>
    </recommendedName>
</protein>
<keyword evidence="4 7" id="KW-0808">Transferase</keyword>
<evidence type="ECO:0000256" key="5">
    <source>
        <dbReference type="ARBA" id="ARBA00022695"/>
    </source>
</evidence>
<keyword evidence="8" id="KW-1185">Reference proteome</keyword>
<dbReference type="CDD" id="cd04193">
    <property type="entry name" value="UDPGlcNAc_PPase"/>
    <property type="match status" value="1"/>
</dbReference>
<dbReference type="AlphaFoldDB" id="A0A3R7N8B9"/>
<comment type="pathway">
    <text evidence="1">Nucleotide-sugar biosynthesis; UDP-N-acetyl-alpha-D-glucosamine biosynthesis; UDP-N-acetyl-alpha-D-glucosamine from N-acetyl-alpha-D-glucosamine 1-phosphate: step 1/1.</text>
</comment>
<name>A0A3R7N8B9_9TRYP</name>
<evidence type="ECO:0000256" key="4">
    <source>
        <dbReference type="ARBA" id="ARBA00022679"/>
    </source>
</evidence>
<evidence type="ECO:0000256" key="3">
    <source>
        <dbReference type="ARBA" id="ARBA00012457"/>
    </source>
</evidence>
<dbReference type="InterPro" id="IPR002618">
    <property type="entry name" value="UDPGP_fam"/>
</dbReference>
<comment type="similarity">
    <text evidence="2">Belongs to the UDPGP type 1 family.</text>
</comment>
<dbReference type="Pfam" id="PF01704">
    <property type="entry name" value="UDPGP"/>
    <property type="match status" value="1"/>
</dbReference>
<dbReference type="GO" id="GO:0006048">
    <property type="term" value="P:UDP-N-acetylglucosamine biosynthetic process"/>
    <property type="evidence" value="ECO:0007669"/>
    <property type="project" value="TreeGrafter"/>
</dbReference>
<dbReference type="EC" id="2.7.7.23" evidence="3"/>
<organism evidence="7 8">
    <name type="scientific">Trypanosoma conorhini</name>
    <dbReference type="NCBI Taxonomy" id="83891"/>
    <lineage>
        <taxon>Eukaryota</taxon>
        <taxon>Discoba</taxon>
        <taxon>Euglenozoa</taxon>
        <taxon>Kinetoplastea</taxon>
        <taxon>Metakinetoplastina</taxon>
        <taxon>Trypanosomatida</taxon>
        <taxon>Trypanosomatidae</taxon>
        <taxon>Trypanosoma</taxon>
    </lineage>
</organism>
<keyword evidence="5 7" id="KW-0548">Nucleotidyltransferase</keyword>
<sequence>MSDVAECIRRLRGAGQDHILDILEHGNEKDRSALVKQLTVELHGVDFYHLNHVLRQSLEHCADHNSTAEMEPPPDNFLFDALEARRSGDKCVGELEKLGYEAIHAGRVAFLILAGGSGTRLGATVPKGLFTCKGLREGKSLFQIHSEKILRREELATSRCGGAPSAKIQLLVMTSTQNDEQTRRFFQEANYFGLAEEQVHFFLQASLPCYDEDTGRVLMESSNRISAAPGGNAGVYPALMNVPQGAKESLMQRLERLGVTYVQIGNVDNLITKVADPLFAGYALKEEAHVVVKACPKARPDEAVGVFARVREKWGVVEYTEIGERAAEVHAATGELKFNCANISSYICSVRFLQLAADRMKSFTRYHVARKKIPTVNGPTLGIKLEAFIFDLFRYAKECVNPAVGGGDGFRIMQVDRSEEFAPIKNAEGAASDTASDASRLLWTLHTRWLSAALSSASAGGGEDAQAAAAALAALRRKKVAVEISPLVSSEGEGLKPYLPCVVRELLSDSCDRVVIRRPDEAPRNPSNV</sequence>
<evidence type="ECO:0000313" key="7">
    <source>
        <dbReference type="EMBL" id="RNF17953.1"/>
    </source>
</evidence>
<dbReference type="GO" id="GO:0003977">
    <property type="term" value="F:UDP-N-acetylglucosamine diphosphorylase activity"/>
    <property type="evidence" value="ECO:0007669"/>
    <property type="project" value="UniProtKB-EC"/>
</dbReference>
<evidence type="ECO:0000256" key="1">
    <source>
        <dbReference type="ARBA" id="ARBA00005208"/>
    </source>
</evidence>
<dbReference type="InterPro" id="IPR039741">
    <property type="entry name" value="UDP-sugar_pyrophosphorylase"/>
</dbReference>
<dbReference type="RefSeq" id="XP_029228315.1">
    <property type="nucleotide sequence ID" value="XM_029371701.1"/>
</dbReference>
<comment type="catalytic activity">
    <reaction evidence="6">
        <text>N-acetyl-alpha-D-glucosamine 1-phosphate + UTP + H(+) = UDP-N-acetyl-alpha-D-glucosamine + diphosphate</text>
        <dbReference type="Rhea" id="RHEA:13509"/>
        <dbReference type="ChEBI" id="CHEBI:15378"/>
        <dbReference type="ChEBI" id="CHEBI:33019"/>
        <dbReference type="ChEBI" id="CHEBI:46398"/>
        <dbReference type="ChEBI" id="CHEBI:57705"/>
        <dbReference type="ChEBI" id="CHEBI:57776"/>
        <dbReference type="EC" id="2.7.7.23"/>
    </reaction>
</comment>
<dbReference type="Gene3D" id="3.90.550.10">
    <property type="entry name" value="Spore Coat Polysaccharide Biosynthesis Protein SpsA, Chain A"/>
    <property type="match status" value="1"/>
</dbReference>
<evidence type="ECO:0000256" key="6">
    <source>
        <dbReference type="ARBA" id="ARBA00048493"/>
    </source>
</evidence>
<evidence type="ECO:0000256" key="2">
    <source>
        <dbReference type="ARBA" id="ARBA00010401"/>
    </source>
</evidence>
<proteinExistence type="inferred from homology"/>
<dbReference type="EMBL" id="MKKU01000247">
    <property type="protein sequence ID" value="RNF17953.1"/>
    <property type="molecule type" value="Genomic_DNA"/>
</dbReference>